<feature type="binding site" evidence="3">
    <location>
        <position position="102"/>
    </location>
    <ligand>
        <name>Zn(2+)</name>
        <dbReference type="ChEBI" id="CHEBI:29105"/>
        <label>1</label>
    </ligand>
</feature>
<keyword evidence="3" id="KW-0862">Zinc</keyword>
<evidence type="ECO:0000256" key="1">
    <source>
        <dbReference type="ARBA" id="ARBA00006153"/>
    </source>
</evidence>
<evidence type="ECO:0000313" key="4">
    <source>
        <dbReference type="EMBL" id="MUF08208.1"/>
    </source>
</evidence>
<feature type="binding site" evidence="3">
    <location>
        <position position="141"/>
    </location>
    <ligand>
        <name>Zn(2+)</name>
        <dbReference type="ChEBI" id="CHEBI:29105"/>
        <label>2</label>
    </ligand>
</feature>
<proteinExistence type="inferred from homology"/>
<dbReference type="Proteomes" id="UP000438196">
    <property type="component" value="Unassembled WGS sequence"/>
</dbReference>
<dbReference type="Gene3D" id="3.30.70.360">
    <property type="match status" value="1"/>
</dbReference>
<dbReference type="PANTHER" id="PTHR32494:SF5">
    <property type="entry name" value="ALLANTOATE AMIDOHYDROLASE"/>
    <property type="match status" value="1"/>
</dbReference>
<dbReference type="NCBIfam" id="NF006772">
    <property type="entry name" value="PRK09290.2-1"/>
    <property type="match status" value="1"/>
</dbReference>
<evidence type="ECO:0000256" key="3">
    <source>
        <dbReference type="PIRSR" id="PIRSR001235-1"/>
    </source>
</evidence>
<comment type="caution">
    <text evidence="4">The sequence shown here is derived from an EMBL/GenBank/DDBJ whole genome shotgun (WGS) entry which is preliminary data.</text>
</comment>
<keyword evidence="2 4" id="KW-0378">Hydrolase</keyword>
<dbReference type="SUPFAM" id="SSF55031">
    <property type="entry name" value="Bacterial exopeptidase dimerisation domain"/>
    <property type="match status" value="1"/>
</dbReference>
<comment type="similarity">
    <text evidence="1">Belongs to the peptidase M20 family.</text>
</comment>
<keyword evidence="3" id="KW-0479">Metal-binding</keyword>
<dbReference type="CDD" id="cd03884">
    <property type="entry name" value="M20_bAS"/>
    <property type="match status" value="1"/>
</dbReference>
<dbReference type="OrthoDB" id="9808195at2"/>
<keyword evidence="5" id="KW-1185">Reference proteome</keyword>
<dbReference type="Pfam" id="PF01546">
    <property type="entry name" value="Peptidase_M20"/>
    <property type="match status" value="1"/>
</dbReference>
<protein>
    <submittedName>
        <fullName evidence="4">Hydantoinase/carbamoylase family amidase</fullName>
        <ecNumber evidence="4">3.5.-.-</ecNumber>
    </submittedName>
</protein>
<dbReference type="GO" id="GO:0016813">
    <property type="term" value="F:hydrolase activity, acting on carbon-nitrogen (but not peptide) bonds, in linear amidines"/>
    <property type="evidence" value="ECO:0007669"/>
    <property type="project" value="InterPro"/>
</dbReference>
<gene>
    <name evidence="4" type="ORF">GNF76_28115</name>
</gene>
<feature type="binding site" evidence="3">
    <location>
        <position position="91"/>
    </location>
    <ligand>
        <name>Zn(2+)</name>
        <dbReference type="ChEBI" id="CHEBI:29105"/>
        <label>1</label>
    </ligand>
</feature>
<dbReference type="InterPro" id="IPR036264">
    <property type="entry name" value="Bact_exopeptidase_dim_dom"/>
</dbReference>
<feature type="binding site" evidence="3">
    <location>
        <position position="393"/>
    </location>
    <ligand>
        <name>Zn(2+)</name>
        <dbReference type="ChEBI" id="CHEBI:29105"/>
        <label>2</label>
    </ligand>
</feature>
<comment type="cofactor">
    <cofactor evidence="3">
        <name>Zn(2+)</name>
        <dbReference type="ChEBI" id="CHEBI:29105"/>
    </cofactor>
    <text evidence="3">Binds 2 Zn(2+) ions per subunit.</text>
</comment>
<dbReference type="InterPro" id="IPR010158">
    <property type="entry name" value="Amidase_Cbmase"/>
</dbReference>
<feature type="binding site" evidence="3">
    <location>
        <position position="102"/>
    </location>
    <ligand>
        <name>Zn(2+)</name>
        <dbReference type="ChEBI" id="CHEBI:29105"/>
        <label>2</label>
    </ligand>
</feature>
<dbReference type="GO" id="GO:0046872">
    <property type="term" value="F:metal ion binding"/>
    <property type="evidence" value="ECO:0007669"/>
    <property type="project" value="UniProtKB-KW"/>
</dbReference>
<sequence>MSISFTPELLTPSEQDIASFEALFRHSSAIGATPAGGLHRLAASVEDGAVRDLFATWLTERGFEVRVDAVGNMFGLITFNPDAPYVLCGSHLDSQPSAGRFDGVYGVLAGAVAVASLARQLRERGEVPPCNLAVVNWTNEEGARFQPSLIGSSVFTGDLALQDAWACRDGDGISLKQALQQIGYLGAGRVELEIAGYVEIHVEQGDGLERDGLAIGVVRDTWAALKQRIRFIGEQNHTGPTPMVARKDALLAAAHAITAVRAEADLHGPQLHSSVGRLEIYPNSPNVVPSRVTLHVEYRSPDTELLAAAGDRLDASLKAVAADTSTSYEVESHALRESTHMHHGFAELAYSVGQQLGLPIGNSVTVSGHDAISLSRHYPVCLLFIPSSNGVSHNEAEFTSDQDMRNGLRMLTALLYRACSTPNAYR</sequence>
<feature type="binding site" evidence="3">
    <location>
        <position position="201"/>
    </location>
    <ligand>
        <name>Zn(2+)</name>
        <dbReference type="ChEBI" id="CHEBI:29105"/>
        <label>1</label>
    </ligand>
</feature>
<evidence type="ECO:0000313" key="5">
    <source>
        <dbReference type="Proteomes" id="UP000438196"/>
    </source>
</evidence>
<name>A0A6I3WEM0_9PSED</name>
<dbReference type="EC" id="3.5.-.-" evidence="4"/>
<reference evidence="4 5" key="1">
    <citation type="submission" date="2019-11" db="EMBL/GenBank/DDBJ databases">
        <title>Pseudomonas karstica sp. nov. and Pseudomonas spelaei sp. nov. from karst caves.</title>
        <authorList>
            <person name="Zeman M."/>
        </authorList>
    </citation>
    <scope>NUCLEOTIDE SEQUENCE [LARGE SCALE GENOMIC DNA]</scope>
    <source>
        <strain evidence="4 5">CCM 7893</strain>
    </source>
</reference>
<dbReference type="AlphaFoldDB" id="A0A6I3WEM0"/>
<accession>A0A6I3WEM0</accession>
<dbReference type="PIRSF" id="PIRSF001235">
    <property type="entry name" value="Amidase_carbamoylase"/>
    <property type="match status" value="1"/>
</dbReference>
<dbReference type="Gene3D" id="3.40.630.10">
    <property type="entry name" value="Zn peptidases"/>
    <property type="match status" value="1"/>
</dbReference>
<dbReference type="EMBL" id="WNNK01000042">
    <property type="protein sequence ID" value="MUF08208.1"/>
    <property type="molecule type" value="Genomic_DNA"/>
</dbReference>
<organism evidence="4 5">
    <name type="scientific">Pseudomonas spelaei</name>
    <dbReference type="NCBI Taxonomy" id="1055469"/>
    <lineage>
        <taxon>Bacteria</taxon>
        <taxon>Pseudomonadati</taxon>
        <taxon>Pseudomonadota</taxon>
        <taxon>Gammaproteobacteria</taxon>
        <taxon>Pseudomonadales</taxon>
        <taxon>Pseudomonadaceae</taxon>
        <taxon>Pseudomonas</taxon>
    </lineage>
</organism>
<dbReference type="PANTHER" id="PTHR32494">
    <property type="entry name" value="ALLANTOATE DEIMINASE-RELATED"/>
    <property type="match status" value="1"/>
</dbReference>
<evidence type="ECO:0000256" key="2">
    <source>
        <dbReference type="ARBA" id="ARBA00022801"/>
    </source>
</evidence>
<dbReference type="InterPro" id="IPR002933">
    <property type="entry name" value="Peptidase_M20"/>
</dbReference>
<dbReference type="NCBIfam" id="TIGR01879">
    <property type="entry name" value="hydantase"/>
    <property type="match status" value="1"/>
</dbReference>
<dbReference type="SUPFAM" id="SSF53187">
    <property type="entry name" value="Zn-dependent exopeptidases"/>
    <property type="match status" value="1"/>
</dbReference>
<dbReference type="RefSeq" id="WP_155586315.1">
    <property type="nucleotide sequence ID" value="NZ_JBHSTH010000047.1"/>
</dbReference>